<feature type="region of interest" description="Disordered" evidence="1">
    <location>
        <begin position="1"/>
        <end position="63"/>
    </location>
</feature>
<sequence length="84" mass="9578">MAGRHTTRQHAQQECPTNKYDSTGMSGSSDYEDVSRFNRRRKRGAQQIEVTSTSSNDSDSYIEKRVKRSRALVSISAMETDLFE</sequence>
<protein>
    <submittedName>
        <fullName evidence="2">Uncharacterized protein</fullName>
    </submittedName>
</protein>
<dbReference type="AlphaFoldDB" id="A0A7R9DCZ5"/>
<reference evidence="2" key="1">
    <citation type="submission" date="2020-11" db="EMBL/GenBank/DDBJ databases">
        <authorList>
            <person name="Tran Van P."/>
        </authorList>
    </citation>
    <scope>NUCLEOTIDE SEQUENCE</scope>
</reference>
<organism evidence="2">
    <name type="scientific">Timema cristinae</name>
    <name type="common">Walking stick</name>
    <dbReference type="NCBI Taxonomy" id="61476"/>
    <lineage>
        <taxon>Eukaryota</taxon>
        <taxon>Metazoa</taxon>
        <taxon>Ecdysozoa</taxon>
        <taxon>Arthropoda</taxon>
        <taxon>Hexapoda</taxon>
        <taxon>Insecta</taxon>
        <taxon>Pterygota</taxon>
        <taxon>Neoptera</taxon>
        <taxon>Polyneoptera</taxon>
        <taxon>Phasmatodea</taxon>
        <taxon>Timematodea</taxon>
        <taxon>Timematoidea</taxon>
        <taxon>Timematidae</taxon>
        <taxon>Timema</taxon>
    </lineage>
</organism>
<feature type="compositionally biased region" description="Polar residues" evidence="1">
    <location>
        <begin position="9"/>
        <end position="29"/>
    </location>
</feature>
<accession>A0A7R9DCZ5</accession>
<evidence type="ECO:0000313" key="2">
    <source>
        <dbReference type="EMBL" id="CAD7412380.1"/>
    </source>
</evidence>
<evidence type="ECO:0000256" key="1">
    <source>
        <dbReference type="SAM" id="MobiDB-lite"/>
    </source>
</evidence>
<feature type="compositionally biased region" description="Polar residues" evidence="1">
    <location>
        <begin position="48"/>
        <end position="59"/>
    </location>
</feature>
<dbReference type="EMBL" id="OC322846">
    <property type="protein sequence ID" value="CAD7412380.1"/>
    <property type="molecule type" value="Genomic_DNA"/>
</dbReference>
<name>A0A7R9DCZ5_TIMCR</name>
<gene>
    <name evidence="2" type="ORF">TCEB3V08_LOCUS11363</name>
</gene>
<proteinExistence type="predicted"/>